<dbReference type="GO" id="GO:0003677">
    <property type="term" value="F:DNA binding"/>
    <property type="evidence" value="ECO:0007669"/>
    <property type="project" value="InterPro"/>
</dbReference>
<dbReference type="SMART" id="SM00066">
    <property type="entry name" value="GAL4"/>
    <property type="match status" value="1"/>
</dbReference>
<comment type="subcellular location">
    <subcellularLocation>
        <location evidence="1">Nucleus</location>
    </subcellularLocation>
</comment>
<feature type="domain" description="Zn(2)-C6 fungal-type" evidence="4">
    <location>
        <begin position="10"/>
        <end position="41"/>
    </location>
</feature>
<evidence type="ECO:0000256" key="1">
    <source>
        <dbReference type="ARBA" id="ARBA00004123"/>
    </source>
</evidence>
<dbReference type="GO" id="GO:0008270">
    <property type="term" value="F:zinc ion binding"/>
    <property type="evidence" value="ECO:0007669"/>
    <property type="project" value="InterPro"/>
</dbReference>
<dbReference type="HOGENOM" id="CLU_021747_1_0_1"/>
<evidence type="ECO:0000259" key="4">
    <source>
        <dbReference type="PROSITE" id="PS50048"/>
    </source>
</evidence>
<evidence type="ECO:0000256" key="2">
    <source>
        <dbReference type="ARBA" id="ARBA00022723"/>
    </source>
</evidence>
<dbReference type="OMA" id="CRTFDSC"/>
<dbReference type="PROSITE" id="PS00463">
    <property type="entry name" value="ZN2_CY6_FUNGAL_1"/>
    <property type="match status" value="1"/>
</dbReference>
<dbReference type="eggNOG" id="ENOG502SDU9">
    <property type="taxonomic scope" value="Eukaryota"/>
</dbReference>
<accession>G9P239</accession>
<keyword evidence="2" id="KW-0479">Metal-binding</keyword>
<dbReference type="EMBL" id="ABDG02000026">
    <property type="protein sequence ID" value="EHK42634.1"/>
    <property type="molecule type" value="Genomic_DNA"/>
</dbReference>
<evidence type="ECO:0000313" key="5">
    <source>
        <dbReference type="EMBL" id="EHK42634.1"/>
    </source>
</evidence>
<dbReference type="SUPFAM" id="SSF57701">
    <property type="entry name" value="Zn2/Cys6 DNA-binding domain"/>
    <property type="match status" value="1"/>
</dbReference>
<evidence type="ECO:0000256" key="3">
    <source>
        <dbReference type="ARBA" id="ARBA00023242"/>
    </source>
</evidence>
<dbReference type="GO" id="GO:0005634">
    <property type="term" value="C:nucleus"/>
    <property type="evidence" value="ECO:0007669"/>
    <property type="project" value="UniProtKB-SubCell"/>
</dbReference>
<dbReference type="Pfam" id="PF04082">
    <property type="entry name" value="Fungal_trans"/>
    <property type="match status" value="1"/>
</dbReference>
<dbReference type="KEGG" id="tatv:25776651"/>
<dbReference type="Pfam" id="PF00172">
    <property type="entry name" value="Zn_clus"/>
    <property type="match status" value="1"/>
</dbReference>
<dbReference type="InterPro" id="IPR036864">
    <property type="entry name" value="Zn2-C6_fun-type_DNA-bd_sf"/>
</dbReference>
<feature type="non-terminal residue" evidence="5">
    <location>
        <position position="1"/>
    </location>
</feature>
<keyword evidence="3" id="KW-0539">Nucleus</keyword>
<dbReference type="GO" id="GO:0000981">
    <property type="term" value="F:DNA-binding transcription factor activity, RNA polymerase II-specific"/>
    <property type="evidence" value="ECO:0007669"/>
    <property type="project" value="InterPro"/>
</dbReference>
<dbReference type="Proteomes" id="UP000005426">
    <property type="component" value="Unassembled WGS sequence"/>
</dbReference>
<feature type="non-terminal residue" evidence="5">
    <location>
        <position position="531"/>
    </location>
</feature>
<evidence type="ECO:0000313" key="6">
    <source>
        <dbReference type="Proteomes" id="UP000005426"/>
    </source>
</evidence>
<proteinExistence type="predicted"/>
<comment type="caution">
    <text evidence="5">The sequence shown here is derived from an EMBL/GenBank/DDBJ whole genome shotgun (WGS) entry which is preliminary data.</text>
</comment>
<gene>
    <name evidence="5" type="ORF">TRIATDRAFT_163352</name>
</gene>
<organism evidence="5 6">
    <name type="scientific">Hypocrea atroviridis (strain ATCC 20476 / IMI 206040)</name>
    <name type="common">Trichoderma atroviride</name>
    <dbReference type="NCBI Taxonomy" id="452589"/>
    <lineage>
        <taxon>Eukaryota</taxon>
        <taxon>Fungi</taxon>
        <taxon>Dikarya</taxon>
        <taxon>Ascomycota</taxon>
        <taxon>Pezizomycotina</taxon>
        <taxon>Sordariomycetes</taxon>
        <taxon>Hypocreomycetidae</taxon>
        <taxon>Hypocreales</taxon>
        <taxon>Hypocreaceae</taxon>
        <taxon>Trichoderma</taxon>
    </lineage>
</organism>
<protein>
    <recommendedName>
        <fullName evidence="4">Zn(2)-C6 fungal-type domain-containing protein</fullName>
    </recommendedName>
</protein>
<dbReference type="InterPro" id="IPR001138">
    <property type="entry name" value="Zn2Cys6_DnaBD"/>
</dbReference>
<reference evidence="5 6" key="1">
    <citation type="journal article" date="2011" name="Genome Biol.">
        <title>Comparative genome sequence analysis underscores mycoparasitism as the ancestral life style of Trichoderma.</title>
        <authorList>
            <person name="Kubicek C.P."/>
            <person name="Herrera-Estrella A."/>
            <person name="Seidl-Seiboth V."/>
            <person name="Martinez D.A."/>
            <person name="Druzhinina I.S."/>
            <person name="Thon M."/>
            <person name="Zeilinger S."/>
            <person name="Casas-Flores S."/>
            <person name="Horwitz B.A."/>
            <person name="Mukherjee P.K."/>
            <person name="Mukherjee M."/>
            <person name="Kredics L."/>
            <person name="Alcaraz L.D."/>
            <person name="Aerts A."/>
            <person name="Antal Z."/>
            <person name="Atanasova L."/>
            <person name="Cervantes-Badillo M.G."/>
            <person name="Challacombe J."/>
            <person name="Chertkov O."/>
            <person name="McCluskey K."/>
            <person name="Coulpier F."/>
            <person name="Deshpande N."/>
            <person name="von Doehren H."/>
            <person name="Ebbole D.J."/>
            <person name="Esquivel-Naranjo E.U."/>
            <person name="Fekete E."/>
            <person name="Flipphi M."/>
            <person name="Glaser F."/>
            <person name="Gomez-Rodriguez E.Y."/>
            <person name="Gruber S."/>
            <person name="Han C."/>
            <person name="Henrissat B."/>
            <person name="Hermosa R."/>
            <person name="Hernandez-Onate M."/>
            <person name="Karaffa L."/>
            <person name="Kosti I."/>
            <person name="Le Crom S."/>
            <person name="Lindquist E."/>
            <person name="Lucas S."/>
            <person name="Luebeck M."/>
            <person name="Luebeck P.S."/>
            <person name="Margeot A."/>
            <person name="Metz B."/>
            <person name="Misra M."/>
            <person name="Nevalainen H."/>
            <person name="Omann M."/>
            <person name="Packer N."/>
            <person name="Perrone G."/>
            <person name="Uresti-Rivera E.E."/>
            <person name="Salamov A."/>
            <person name="Schmoll M."/>
            <person name="Seiboth B."/>
            <person name="Shapiro H."/>
            <person name="Sukno S."/>
            <person name="Tamayo-Ramos J.A."/>
            <person name="Tisch D."/>
            <person name="Wiest A."/>
            <person name="Wilkinson H.H."/>
            <person name="Zhang M."/>
            <person name="Coutinho P.M."/>
            <person name="Kenerley C.M."/>
            <person name="Monte E."/>
            <person name="Baker S.E."/>
            <person name="Grigoriev I.V."/>
        </authorList>
    </citation>
    <scope>NUCLEOTIDE SEQUENCE [LARGE SCALE GENOMIC DNA]</scope>
    <source>
        <strain evidence="6">ATCC 20476 / IMI 206040</strain>
    </source>
</reference>
<sequence>VKQRQRAQLSCIRCHRLKVRCDRDLPCSRCRVSGWGKFCEYRYRTEKANPPLDTGAPKKMGQDPDGRVKSWLAQRRGATHWDDLISALKVRAGLDDLAVRHMVTELIHQQSSEVSDDFVLPENFPFNSPAASKFVSMDTVHDLLQQHREKYQSYMDGYLALYQASFPIINNAVFSSLAEKYWNDPRSMDEAWLASFLMVLALGCFAATRDQRSAMELCMAAEACLGKTSFMVQPDILAVRTLCLMVLAKQSLNATCRTFDSCWTLLGIVTRAATAIDLHKQPLPHHGLQADVGDWQSEQALWSTVVYFCIQVAMVTGKPLLVSADMFAKRIPVSTQTNDPWVMLIDVYPTICQIISRISSSTDKPLYDEVVKHNDHVRQLMDALLSKIHGKPRLYITLDIFFRRILLVLHRSYALHSVASSIYPVSYWASLECSLAILVHYRDLEDQRGPDNTDLISRLFKSDIFAAMLTVCSHLSHQEAPLSVGSAIPPRRIILNTLQACIAIWGREVHQSTCFKIGLMLLDLVLKFLPD</sequence>
<dbReference type="InterPro" id="IPR007219">
    <property type="entry name" value="XnlR_reg_dom"/>
</dbReference>
<dbReference type="PROSITE" id="PS50048">
    <property type="entry name" value="ZN2_CY6_FUNGAL_2"/>
    <property type="match status" value="1"/>
</dbReference>
<dbReference type="CDD" id="cd12148">
    <property type="entry name" value="fungal_TF_MHR"/>
    <property type="match status" value="1"/>
</dbReference>
<dbReference type="STRING" id="452589.G9P239"/>
<dbReference type="InterPro" id="IPR050613">
    <property type="entry name" value="Sec_Metabolite_Reg"/>
</dbReference>
<dbReference type="Gene3D" id="4.10.240.10">
    <property type="entry name" value="Zn(2)-C6 fungal-type DNA-binding domain"/>
    <property type="match status" value="1"/>
</dbReference>
<dbReference type="AlphaFoldDB" id="G9P239"/>
<dbReference type="GO" id="GO:0006351">
    <property type="term" value="P:DNA-templated transcription"/>
    <property type="evidence" value="ECO:0007669"/>
    <property type="project" value="InterPro"/>
</dbReference>
<dbReference type="OrthoDB" id="4236860at2759"/>
<dbReference type="PANTHER" id="PTHR31001">
    <property type="entry name" value="UNCHARACTERIZED TRANSCRIPTIONAL REGULATORY PROTEIN"/>
    <property type="match status" value="1"/>
</dbReference>
<name>G9P239_HYPAI</name>
<dbReference type="CDD" id="cd00067">
    <property type="entry name" value="GAL4"/>
    <property type="match status" value="1"/>
</dbReference>
<keyword evidence="6" id="KW-1185">Reference proteome</keyword>
<dbReference type="GeneID" id="25776651"/>